<feature type="transmembrane region" description="Helical" evidence="5">
    <location>
        <begin position="283"/>
        <end position="305"/>
    </location>
</feature>
<evidence type="ECO:0000256" key="1">
    <source>
        <dbReference type="ARBA" id="ARBA00004141"/>
    </source>
</evidence>
<evidence type="ECO:0000313" key="9">
    <source>
        <dbReference type="Proteomes" id="UP001487740"/>
    </source>
</evidence>
<dbReference type="GO" id="GO:0004888">
    <property type="term" value="F:transmembrane signaling receptor activity"/>
    <property type="evidence" value="ECO:0007669"/>
    <property type="project" value="InterPro"/>
</dbReference>
<dbReference type="SUPFAM" id="SSF63712">
    <property type="entry name" value="Nicotinic receptor ligand binding domain-like"/>
    <property type="match status" value="1"/>
</dbReference>
<dbReference type="InterPro" id="IPR006202">
    <property type="entry name" value="Neur_chan_lig-bd"/>
</dbReference>
<dbReference type="Gene3D" id="2.70.170.10">
    <property type="entry name" value="Neurotransmitter-gated ion-channel ligand-binding domain"/>
    <property type="match status" value="1"/>
</dbReference>
<dbReference type="InterPro" id="IPR038050">
    <property type="entry name" value="Neuro_actylchol_rec"/>
</dbReference>
<dbReference type="EMBL" id="JARAKH010000033">
    <property type="protein sequence ID" value="KAK8385234.1"/>
    <property type="molecule type" value="Genomic_DNA"/>
</dbReference>
<feature type="signal peptide" evidence="6">
    <location>
        <begin position="1"/>
        <end position="25"/>
    </location>
</feature>
<dbReference type="SUPFAM" id="SSF90112">
    <property type="entry name" value="Neurotransmitter-gated ion-channel transmembrane pore"/>
    <property type="match status" value="1"/>
</dbReference>
<dbReference type="Gene3D" id="1.20.58.390">
    <property type="entry name" value="Neurotransmitter-gated ion-channel transmembrane domain"/>
    <property type="match status" value="1"/>
</dbReference>
<dbReference type="EMBL" id="JARAKH010000033">
    <property type="protein sequence ID" value="KAK8385235.1"/>
    <property type="molecule type" value="Genomic_DNA"/>
</dbReference>
<keyword evidence="3 5" id="KW-1133">Transmembrane helix</keyword>
<evidence type="ECO:0000256" key="2">
    <source>
        <dbReference type="ARBA" id="ARBA00022692"/>
    </source>
</evidence>
<keyword evidence="4 5" id="KW-0472">Membrane</keyword>
<dbReference type="InterPro" id="IPR036734">
    <property type="entry name" value="Neur_chan_lig-bd_sf"/>
</dbReference>
<evidence type="ECO:0000313" key="8">
    <source>
        <dbReference type="EMBL" id="KAK8385234.1"/>
    </source>
</evidence>
<feature type="domain" description="Neurotransmitter-gated ion-channel ligand-binding" evidence="7">
    <location>
        <begin position="33"/>
        <end position="250"/>
    </location>
</feature>
<feature type="transmembrane region" description="Helical" evidence="5">
    <location>
        <begin position="409"/>
        <end position="433"/>
    </location>
</feature>
<dbReference type="GO" id="GO:0005230">
    <property type="term" value="F:extracellular ligand-gated monoatomic ion channel activity"/>
    <property type="evidence" value="ECO:0007669"/>
    <property type="project" value="InterPro"/>
</dbReference>
<feature type="transmembrane region" description="Helical" evidence="5">
    <location>
        <begin position="317"/>
        <end position="339"/>
    </location>
</feature>
<dbReference type="InterPro" id="IPR006201">
    <property type="entry name" value="Neur_channel"/>
</dbReference>
<name>A0AAW0TC52_SCYPA</name>
<organism evidence="8 9">
    <name type="scientific">Scylla paramamosain</name>
    <name type="common">Mud crab</name>
    <dbReference type="NCBI Taxonomy" id="85552"/>
    <lineage>
        <taxon>Eukaryota</taxon>
        <taxon>Metazoa</taxon>
        <taxon>Ecdysozoa</taxon>
        <taxon>Arthropoda</taxon>
        <taxon>Crustacea</taxon>
        <taxon>Multicrustacea</taxon>
        <taxon>Malacostraca</taxon>
        <taxon>Eumalacostraca</taxon>
        <taxon>Eucarida</taxon>
        <taxon>Decapoda</taxon>
        <taxon>Pleocyemata</taxon>
        <taxon>Brachyura</taxon>
        <taxon>Eubrachyura</taxon>
        <taxon>Portunoidea</taxon>
        <taxon>Portunidae</taxon>
        <taxon>Portuninae</taxon>
        <taxon>Scylla</taxon>
    </lineage>
</organism>
<dbReference type="Pfam" id="PF02931">
    <property type="entry name" value="Neur_chan_LBD"/>
    <property type="match status" value="1"/>
</dbReference>
<dbReference type="GO" id="GO:0016020">
    <property type="term" value="C:membrane"/>
    <property type="evidence" value="ECO:0007669"/>
    <property type="project" value="UniProtKB-SubCell"/>
</dbReference>
<dbReference type="PANTHER" id="PTHR18945">
    <property type="entry name" value="NEUROTRANSMITTER GATED ION CHANNEL"/>
    <property type="match status" value="1"/>
</dbReference>
<keyword evidence="6" id="KW-0732">Signal</keyword>
<evidence type="ECO:0000256" key="6">
    <source>
        <dbReference type="SAM" id="SignalP"/>
    </source>
</evidence>
<reference evidence="8 9" key="1">
    <citation type="submission" date="2023-03" db="EMBL/GenBank/DDBJ databases">
        <title>High-quality genome of Scylla paramamosain provides insights in environmental adaptation.</title>
        <authorList>
            <person name="Zhang L."/>
        </authorList>
    </citation>
    <scope>NUCLEOTIDE SEQUENCE [LARGE SCALE GENOMIC DNA]</scope>
    <source>
        <strain evidence="8">LZ_2023a</strain>
        <tissue evidence="8">Muscle</tissue>
    </source>
</reference>
<feature type="transmembrane region" description="Helical" evidence="5">
    <location>
        <begin position="253"/>
        <end position="276"/>
    </location>
</feature>
<protein>
    <recommendedName>
        <fullName evidence="7">Neurotransmitter-gated ion-channel ligand-binding domain-containing protein</fullName>
    </recommendedName>
</protein>
<dbReference type="InterPro" id="IPR036719">
    <property type="entry name" value="Neuro-gated_channel_TM_sf"/>
</dbReference>
<evidence type="ECO:0000256" key="4">
    <source>
        <dbReference type="ARBA" id="ARBA00023136"/>
    </source>
</evidence>
<proteinExistence type="predicted"/>
<gene>
    <name evidence="8" type="ORF">O3P69_012207</name>
</gene>
<accession>A0AAW0TC52</accession>
<comment type="subcellular location">
    <subcellularLocation>
        <location evidence="1">Membrane</location>
        <topology evidence="1">Multi-pass membrane protein</topology>
    </subcellularLocation>
</comment>
<keyword evidence="9" id="KW-1185">Reference proteome</keyword>
<sequence length="439" mass="49004">MMMMMMACQVAILCMCLLPVLPVTGEEFWRSETSLRKEVFQGYDKTIRPSLNVSVLVRSLEVDEMDVKEDAHAVLLRGALQLMWEDPRLRWRLDDHEDVDRLGVDPEELWHPDFAMASPAGQNPVPPRSQLPALVYPDGKVIFVPPVDLPLTCLLDLTYWPYDVLNCSLRAGSWVHHGHMLNVTLADDALKFLHSPLGEGEAEGVSSSSSSVTRTEWEVVFANLTRHTQMIPCCSEPQVTLVMSMIVRRSAPAITWVMKTPVLCLCVMTCLVFLLPPNGSEKVLFGGVCVLLNILFLGFAITIVYKDPMHTPLIVQLVTHQVVLTVVSVVVAVVVMRLARGPHSFPVPHIINKLVNTLATLLCLSSCSRRPGNHEQEYAVIIKAEQIELGERNGGEARQREWTEDLGEWILLASVIDRLALVLYLAACAVIFIRFSPVL</sequence>
<dbReference type="CDD" id="cd18989">
    <property type="entry name" value="LGIC_ECD_cation"/>
    <property type="match status" value="1"/>
</dbReference>
<comment type="caution">
    <text evidence="8">The sequence shown here is derived from an EMBL/GenBank/DDBJ whole genome shotgun (WGS) entry which is preliminary data.</text>
</comment>
<dbReference type="Proteomes" id="UP001487740">
    <property type="component" value="Unassembled WGS sequence"/>
</dbReference>
<keyword evidence="2 5" id="KW-0812">Transmembrane</keyword>
<evidence type="ECO:0000256" key="5">
    <source>
        <dbReference type="SAM" id="Phobius"/>
    </source>
</evidence>
<evidence type="ECO:0000256" key="3">
    <source>
        <dbReference type="ARBA" id="ARBA00022989"/>
    </source>
</evidence>
<evidence type="ECO:0000259" key="7">
    <source>
        <dbReference type="Pfam" id="PF02931"/>
    </source>
</evidence>
<dbReference type="AlphaFoldDB" id="A0AAW0TC52"/>
<feature type="chain" id="PRO_5044717002" description="Neurotransmitter-gated ion-channel ligand-binding domain-containing protein" evidence="6">
    <location>
        <begin position="26"/>
        <end position="439"/>
    </location>
</feature>